<evidence type="ECO:0000256" key="1">
    <source>
        <dbReference type="SAM" id="SignalP"/>
    </source>
</evidence>
<proteinExistence type="predicted"/>
<sequence>MCLMSLCAFLLLECFIVKVTVEPRRRCRSTQIAPGKHLLLVDRNAGRIRHKMCVTALGVLALLLLRACSNKMCICWRYASKRLNVHCLATCSALKRNF</sequence>
<feature type="signal peptide" evidence="1">
    <location>
        <begin position="1"/>
        <end position="21"/>
    </location>
</feature>
<feature type="chain" id="PRO_5007284802" description="Secreted protein" evidence="1">
    <location>
        <begin position="22"/>
        <end position="98"/>
    </location>
</feature>
<dbReference type="EMBL" id="GEDV01012556">
    <property type="protein sequence ID" value="JAP76001.1"/>
    <property type="molecule type" value="Transcribed_RNA"/>
</dbReference>
<dbReference type="AlphaFoldDB" id="A0A131YDK7"/>
<organism evidence="2">
    <name type="scientific">Rhipicephalus appendiculatus</name>
    <name type="common">Brown ear tick</name>
    <dbReference type="NCBI Taxonomy" id="34631"/>
    <lineage>
        <taxon>Eukaryota</taxon>
        <taxon>Metazoa</taxon>
        <taxon>Ecdysozoa</taxon>
        <taxon>Arthropoda</taxon>
        <taxon>Chelicerata</taxon>
        <taxon>Arachnida</taxon>
        <taxon>Acari</taxon>
        <taxon>Parasitiformes</taxon>
        <taxon>Ixodida</taxon>
        <taxon>Ixodoidea</taxon>
        <taxon>Ixodidae</taxon>
        <taxon>Rhipicephalinae</taxon>
        <taxon>Rhipicephalus</taxon>
        <taxon>Rhipicephalus</taxon>
    </lineage>
</organism>
<evidence type="ECO:0008006" key="3">
    <source>
        <dbReference type="Google" id="ProtNLM"/>
    </source>
</evidence>
<protein>
    <recommendedName>
        <fullName evidence="3">Secreted protein</fullName>
    </recommendedName>
</protein>
<reference evidence="2" key="1">
    <citation type="journal article" date="2016" name="Ticks Tick Borne Dis.">
        <title>De novo assembly and annotation of the salivary gland transcriptome of Rhipicephalus appendiculatus male and female ticks during blood feeding.</title>
        <authorList>
            <person name="de Castro M.H."/>
            <person name="de Klerk D."/>
            <person name="Pienaar R."/>
            <person name="Latif A.A."/>
            <person name="Rees D.J."/>
            <person name="Mans B.J."/>
        </authorList>
    </citation>
    <scope>NUCLEOTIDE SEQUENCE</scope>
    <source>
        <tissue evidence="2">Salivary glands</tissue>
    </source>
</reference>
<name>A0A131YDK7_RHIAP</name>
<keyword evidence="1" id="KW-0732">Signal</keyword>
<accession>A0A131YDK7</accession>
<evidence type="ECO:0000313" key="2">
    <source>
        <dbReference type="EMBL" id="JAP76001.1"/>
    </source>
</evidence>